<evidence type="ECO:0000256" key="1">
    <source>
        <dbReference type="ARBA" id="ARBA00002670"/>
    </source>
</evidence>
<dbReference type="EMBL" id="EU921806">
    <property type="protein sequence ID" value="ACL27289.1"/>
    <property type="molecule type" value="Genomic_DNA"/>
</dbReference>
<proteinExistence type="predicted"/>
<keyword evidence="3" id="KW-0378">Hydrolase</keyword>
<feature type="domain" description="Homing endonuclease LAGLIDADG" evidence="2">
    <location>
        <begin position="49"/>
        <end position="148"/>
    </location>
</feature>
<dbReference type="GO" id="GO:0005739">
    <property type="term" value="C:mitochondrion"/>
    <property type="evidence" value="ECO:0007669"/>
    <property type="project" value="UniProtKB-ARBA"/>
</dbReference>
<keyword evidence="3" id="KW-0540">Nuclease</keyword>
<geneLocation type="mitochondrion" evidence="3"/>
<evidence type="ECO:0000313" key="3">
    <source>
        <dbReference type="EMBL" id="ACL27279.1"/>
    </source>
</evidence>
<dbReference type="GO" id="GO:0004519">
    <property type="term" value="F:endonuclease activity"/>
    <property type="evidence" value="ECO:0007669"/>
    <property type="project" value="UniProtKB-KW"/>
</dbReference>
<dbReference type="EMBL" id="EU921805">
    <property type="protein sequence ID" value="ACL27287.1"/>
    <property type="molecule type" value="Genomic_DNA"/>
</dbReference>
<keyword evidence="3" id="KW-0496">Mitochondrion</keyword>
<name>C9W160_MYCMD</name>
<evidence type="ECO:0000313" key="5">
    <source>
        <dbReference type="EMBL" id="ACL27287.1"/>
    </source>
</evidence>
<dbReference type="EMBL" id="EU921807">
    <property type="protein sequence ID" value="ACL27293.1"/>
    <property type="molecule type" value="Genomic_DNA"/>
</dbReference>
<dbReference type="SUPFAM" id="SSF55608">
    <property type="entry name" value="Homing endonucleases"/>
    <property type="match status" value="2"/>
</dbReference>
<dbReference type="Gene3D" id="3.10.28.10">
    <property type="entry name" value="Homing endonucleases"/>
    <property type="match status" value="2"/>
</dbReference>
<protein>
    <submittedName>
        <fullName evidence="3">Putative LAGLIDADG endonuclease</fullName>
    </submittedName>
</protein>
<evidence type="ECO:0000313" key="4">
    <source>
        <dbReference type="EMBL" id="ACL27286.1"/>
    </source>
</evidence>
<keyword evidence="3" id="KW-0255">Endonuclease</keyword>
<organism evidence="3">
    <name type="scientific">Mycosarcoma maydis</name>
    <name type="common">Corn smut fungus</name>
    <name type="synonym">Ustilago maydis</name>
    <dbReference type="NCBI Taxonomy" id="5270"/>
    <lineage>
        <taxon>Eukaryota</taxon>
        <taxon>Fungi</taxon>
        <taxon>Dikarya</taxon>
        <taxon>Basidiomycota</taxon>
        <taxon>Ustilaginomycotina</taxon>
        <taxon>Ustilaginomycetes</taxon>
        <taxon>Ustilaginales</taxon>
        <taxon>Ustilaginaceae</taxon>
        <taxon>Mycosarcoma</taxon>
    </lineage>
</organism>
<dbReference type="EMBL" id="EU921804">
    <property type="protein sequence ID" value="ACL27286.1"/>
    <property type="molecule type" value="Genomic_DNA"/>
</dbReference>
<sequence>MDTTYDSTFYDKDFVEDTLREEPLRDYSRSILSKSGGGSFSKLNPWYVTGFTDAEGSFSINVKTTATDKIKVGLQYKVTQLASSEEVLHDLVDYFKVGNVHIDNRSTGTLKYQVQDLVSIRERILPHFEEYPLQTSKALDYKDWSKAVDLLTNKWHYQTEGKQLLFDIKQSMNNARPKAERWNYLNDLRDIIKLHPNWVQGFIDGEGSFQFRLAEQISRNSKYIAANPTLEIAQSNHDVVILEAIKNFLESGYVKPKFDTTSISETLDSRSVSRYVTNNEGKVTAFLDSYPLKTLKQLDYLDWKKLIEMKKEGLHKTEDGRETMETIKSTMNRYRK</sequence>
<accession>C9W160</accession>
<dbReference type="Pfam" id="PF00961">
    <property type="entry name" value="LAGLIDADG_1"/>
    <property type="match status" value="2"/>
</dbReference>
<dbReference type="EMBL" id="EU921801">
    <property type="protein sequence ID" value="ACL27279.1"/>
    <property type="molecule type" value="Genomic_DNA"/>
</dbReference>
<gene>
    <name evidence="3" type="primary">hegII1</name>
</gene>
<evidence type="ECO:0000259" key="2">
    <source>
        <dbReference type="Pfam" id="PF00961"/>
    </source>
</evidence>
<evidence type="ECO:0000313" key="6">
    <source>
        <dbReference type="EMBL" id="ACL27289.1"/>
    </source>
</evidence>
<feature type="domain" description="Homing endonuclease LAGLIDADG" evidence="2">
    <location>
        <begin position="200"/>
        <end position="306"/>
    </location>
</feature>
<dbReference type="AlphaFoldDB" id="C9W160"/>
<dbReference type="InterPro" id="IPR051289">
    <property type="entry name" value="LAGLIDADG_Endonuclease"/>
</dbReference>
<dbReference type="PANTHER" id="PTHR36181:SF4">
    <property type="entry name" value="LAGLIDADG ENDONUCLEASE"/>
    <property type="match status" value="1"/>
</dbReference>
<dbReference type="InterPro" id="IPR027434">
    <property type="entry name" value="Homing_endonucl"/>
</dbReference>
<evidence type="ECO:0000313" key="7">
    <source>
        <dbReference type="EMBL" id="ACL27293.1"/>
    </source>
</evidence>
<dbReference type="InterPro" id="IPR004860">
    <property type="entry name" value="LAGLIDADG_dom"/>
</dbReference>
<reference evidence="3" key="1">
    <citation type="journal article" date="2009" name="Genetics">
        <title>The a2 mating-type locus genes lga2 and rga2 direct uniparental mitochondrial DNA (mtDNA) inheritance and constrain mtDNA recombination during sexual development of Ustilago maydis.</title>
        <authorList>
            <person name="Fedler M."/>
            <person name="Luh K.S."/>
            <person name="Stelter K."/>
            <person name="Nieto-Jacobo F."/>
            <person name="Basse C.W."/>
        </authorList>
    </citation>
    <scope>NUCLEOTIDE SEQUENCE</scope>
    <source>
        <strain evidence="3">BUB7</strain>
        <strain evidence="5">GF5</strain>
        <strain evidence="4">MF34</strain>
        <strain evidence="6">SRX1</strain>
        <strain evidence="7">SRX2</strain>
    </source>
</reference>
<dbReference type="PANTHER" id="PTHR36181">
    <property type="entry name" value="INTRON-ENCODED ENDONUCLEASE AI3-RELATED"/>
    <property type="match status" value="1"/>
</dbReference>
<comment type="function">
    <text evidence="1">Mitochondrial DNA endonuclease involved in intron homing.</text>
</comment>